<gene>
    <name evidence="1" type="ORF">A2373_00615</name>
</gene>
<organism evidence="1 2">
    <name type="scientific">Candidatus Magasanikbacteria bacterium RIFOXYB1_FULL_40_15</name>
    <dbReference type="NCBI Taxonomy" id="1798697"/>
    <lineage>
        <taxon>Bacteria</taxon>
        <taxon>Candidatus Magasanikiibacteriota</taxon>
    </lineage>
</organism>
<reference evidence="1 2" key="1">
    <citation type="journal article" date="2016" name="Nat. Commun.">
        <title>Thousands of microbial genomes shed light on interconnected biogeochemical processes in an aquifer system.</title>
        <authorList>
            <person name="Anantharaman K."/>
            <person name="Brown C.T."/>
            <person name="Hug L.A."/>
            <person name="Sharon I."/>
            <person name="Castelle C.J."/>
            <person name="Probst A.J."/>
            <person name="Thomas B.C."/>
            <person name="Singh A."/>
            <person name="Wilkins M.J."/>
            <person name="Karaoz U."/>
            <person name="Brodie E.L."/>
            <person name="Williams K.H."/>
            <person name="Hubbard S.S."/>
            <person name="Banfield J.F."/>
        </authorList>
    </citation>
    <scope>NUCLEOTIDE SEQUENCE [LARGE SCALE GENOMIC DNA]</scope>
</reference>
<dbReference type="AlphaFoldDB" id="A0A1F6NFX2"/>
<evidence type="ECO:0000313" key="2">
    <source>
        <dbReference type="Proteomes" id="UP000176300"/>
    </source>
</evidence>
<proteinExistence type="predicted"/>
<dbReference type="Proteomes" id="UP000176300">
    <property type="component" value="Unassembled WGS sequence"/>
</dbReference>
<dbReference type="EMBL" id="MFQS01000032">
    <property type="protein sequence ID" value="OGH82729.1"/>
    <property type="molecule type" value="Genomic_DNA"/>
</dbReference>
<accession>A0A1F6NFX2</accession>
<sequence length="73" mass="8440">MRKPGQPDKRSKYKVSRDRLKRELRLIVRAEGLNPSCRISRRSVNRLGPNGQKAYWRFVVAENMLQASKNGNG</sequence>
<name>A0A1F6NFX2_9BACT</name>
<comment type="caution">
    <text evidence="1">The sequence shown here is derived from an EMBL/GenBank/DDBJ whole genome shotgun (WGS) entry which is preliminary data.</text>
</comment>
<evidence type="ECO:0000313" key="1">
    <source>
        <dbReference type="EMBL" id="OGH82729.1"/>
    </source>
</evidence>
<protein>
    <submittedName>
        <fullName evidence="1">Uncharacterized protein</fullName>
    </submittedName>
</protein>